<dbReference type="EMBL" id="KQ965756">
    <property type="protein sequence ID" value="KXS16216.1"/>
    <property type="molecule type" value="Genomic_DNA"/>
</dbReference>
<protein>
    <submittedName>
        <fullName evidence="2">Uncharacterized protein</fullName>
    </submittedName>
</protein>
<dbReference type="AlphaFoldDB" id="A0A139AHD0"/>
<feature type="compositionally biased region" description="Basic and acidic residues" evidence="1">
    <location>
        <begin position="1"/>
        <end position="20"/>
    </location>
</feature>
<organism evidence="2 3">
    <name type="scientific">Gonapodya prolifera (strain JEL478)</name>
    <name type="common">Monoblepharis prolifera</name>
    <dbReference type="NCBI Taxonomy" id="1344416"/>
    <lineage>
        <taxon>Eukaryota</taxon>
        <taxon>Fungi</taxon>
        <taxon>Fungi incertae sedis</taxon>
        <taxon>Chytridiomycota</taxon>
        <taxon>Chytridiomycota incertae sedis</taxon>
        <taxon>Monoblepharidomycetes</taxon>
        <taxon>Monoblepharidales</taxon>
        <taxon>Gonapodyaceae</taxon>
        <taxon>Gonapodya</taxon>
    </lineage>
</organism>
<evidence type="ECO:0000313" key="3">
    <source>
        <dbReference type="Proteomes" id="UP000070544"/>
    </source>
</evidence>
<keyword evidence="3" id="KW-1185">Reference proteome</keyword>
<dbReference type="Proteomes" id="UP000070544">
    <property type="component" value="Unassembled WGS sequence"/>
</dbReference>
<name>A0A139AHD0_GONPJ</name>
<evidence type="ECO:0000256" key="1">
    <source>
        <dbReference type="SAM" id="MobiDB-lite"/>
    </source>
</evidence>
<proteinExistence type="predicted"/>
<accession>A0A139AHD0</accession>
<gene>
    <name evidence="2" type="ORF">M427DRAFT_44005</name>
</gene>
<feature type="region of interest" description="Disordered" evidence="1">
    <location>
        <begin position="1"/>
        <end position="42"/>
    </location>
</feature>
<evidence type="ECO:0000313" key="2">
    <source>
        <dbReference type="EMBL" id="KXS16216.1"/>
    </source>
</evidence>
<sequence>MLHAPRREHTEARDRGRSDQCETEDVPAPGATRGVGDDQPTGIHPCGTAWCGRDVDGAVYEHDREGTPGDAELLCRGGDDKPLGGVVTVVVDIVCCGPVRIAASAGVYAGSGDEENEECADKASQRQWWQMKPATRNAVVRQNAMEAHLVEGVGRPVWVLKDGIARRWTCGRLSTTSRLVIFDVEPSGKLDTAPRTRSGNQYLPESSSQKLTWYKPEVEETGKVMRQAK</sequence>
<reference evidence="2 3" key="1">
    <citation type="journal article" date="2015" name="Genome Biol. Evol.">
        <title>Phylogenomic analyses indicate that early fungi evolved digesting cell walls of algal ancestors of land plants.</title>
        <authorList>
            <person name="Chang Y."/>
            <person name="Wang S."/>
            <person name="Sekimoto S."/>
            <person name="Aerts A.L."/>
            <person name="Choi C."/>
            <person name="Clum A."/>
            <person name="LaButti K.M."/>
            <person name="Lindquist E.A."/>
            <person name="Yee Ngan C."/>
            <person name="Ohm R.A."/>
            <person name="Salamov A.A."/>
            <person name="Grigoriev I.V."/>
            <person name="Spatafora J.W."/>
            <person name="Berbee M.L."/>
        </authorList>
    </citation>
    <scope>NUCLEOTIDE SEQUENCE [LARGE SCALE GENOMIC DNA]</scope>
    <source>
        <strain evidence="2 3">JEL478</strain>
    </source>
</reference>